<evidence type="ECO:0000313" key="2">
    <source>
        <dbReference type="Proteomes" id="UP000298416"/>
    </source>
</evidence>
<proteinExistence type="predicted"/>
<protein>
    <recommendedName>
        <fullName evidence="3">DUF1677 domain-containing protein</fullName>
    </recommendedName>
</protein>
<dbReference type="InterPro" id="IPR012876">
    <property type="entry name" value="DUF1677_pln"/>
</dbReference>
<dbReference type="Pfam" id="PF07911">
    <property type="entry name" value="DUF1677"/>
    <property type="match status" value="1"/>
</dbReference>
<dbReference type="AlphaFoldDB" id="A0A8X8WAX2"/>
<accession>A0A8X8WAX2</accession>
<evidence type="ECO:0008006" key="3">
    <source>
        <dbReference type="Google" id="ProtNLM"/>
    </source>
</evidence>
<keyword evidence="2" id="KW-1185">Reference proteome</keyword>
<dbReference type="EMBL" id="PNBA02000019">
    <property type="protein sequence ID" value="KAG6391235.1"/>
    <property type="molecule type" value="Genomic_DNA"/>
</dbReference>
<organism evidence="1">
    <name type="scientific">Salvia splendens</name>
    <name type="common">Scarlet sage</name>
    <dbReference type="NCBI Taxonomy" id="180675"/>
    <lineage>
        <taxon>Eukaryota</taxon>
        <taxon>Viridiplantae</taxon>
        <taxon>Streptophyta</taxon>
        <taxon>Embryophyta</taxon>
        <taxon>Tracheophyta</taxon>
        <taxon>Spermatophyta</taxon>
        <taxon>Magnoliopsida</taxon>
        <taxon>eudicotyledons</taxon>
        <taxon>Gunneridae</taxon>
        <taxon>Pentapetalae</taxon>
        <taxon>asterids</taxon>
        <taxon>lamiids</taxon>
        <taxon>Lamiales</taxon>
        <taxon>Lamiaceae</taxon>
        <taxon>Nepetoideae</taxon>
        <taxon>Mentheae</taxon>
        <taxon>Salviinae</taxon>
        <taxon>Salvia</taxon>
        <taxon>Salvia subgen. Calosphace</taxon>
        <taxon>core Calosphace</taxon>
    </lineage>
</organism>
<reference evidence="1" key="1">
    <citation type="submission" date="2018-01" db="EMBL/GenBank/DDBJ databases">
        <authorList>
            <person name="Mao J.F."/>
        </authorList>
    </citation>
    <scope>NUCLEOTIDE SEQUENCE</scope>
    <source>
        <strain evidence="1">Huo1</strain>
        <tissue evidence="1">Leaf</tissue>
    </source>
</reference>
<gene>
    <name evidence="1" type="ORF">SASPL_148988</name>
</gene>
<dbReference type="Proteomes" id="UP000298416">
    <property type="component" value="Unassembled WGS sequence"/>
</dbReference>
<sequence>MEETMILQAECECCDLKEDYTKEYITRIRTSFSGKWVCGLCTEAVKERLRRCPIAMEDAIINHKKFVQDFNTTTRVNPKLSMAWMMRDIAKRNCSKRNNLSGGIKIIRTSSCAGRIDYNSEQEQEH</sequence>
<comment type="caution">
    <text evidence="1">The sequence shown here is derived from an EMBL/GenBank/DDBJ whole genome shotgun (WGS) entry which is preliminary data.</text>
</comment>
<dbReference type="PANTHER" id="PTHR33108">
    <property type="entry name" value="OS01G0745000 PROTEIN"/>
    <property type="match status" value="1"/>
</dbReference>
<reference evidence="1" key="2">
    <citation type="submission" date="2020-08" db="EMBL/GenBank/DDBJ databases">
        <title>Plant Genome Project.</title>
        <authorList>
            <person name="Zhang R.-G."/>
        </authorList>
    </citation>
    <scope>NUCLEOTIDE SEQUENCE</scope>
    <source>
        <strain evidence="1">Huo1</strain>
        <tissue evidence="1">Leaf</tissue>
    </source>
</reference>
<name>A0A8X8WAX2_SALSN</name>
<evidence type="ECO:0000313" key="1">
    <source>
        <dbReference type="EMBL" id="KAG6391235.1"/>
    </source>
</evidence>
<dbReference type="PANTHER" id="PTHR33108:SF14">
    <property type="entry name" value="OS01G0745000 PROTEIN"/>
    <property type="match status" value="1"/>
</dbReference>